<gene>
    <name evidence="2" type="ORF">Ahu01nite_097770</name>
</gene>
<evidence type="ECO:0008006" key="4">
    <source>
        <dbReference type="Google" id="ProtNLM"/>
    </source>
</evidence>
<name>A0ABQ4A740_9ACTN</name>
<feature type="compositionally biased region" description="Low complexity" evidence="1">
    <location>
        <begin position="216"/>
        <end position="226"/>
    </location>
</feature>
<comment type="caution">
    <text evidence="2">The sequence shown here is derived from an EMBL/GenBank/DDBJ whole genome shotgun (WGS) entry which is preliminary data.</text>
</comment>
<feature type="region of interest" description="Disordered" evidence="1">
    <location>
        <begin position="179"/>
        <end position="245"/>
    </location>
</feature>
<feature type="compositionally biased region" description="Pro residues" evidence="1">
    <location>
        <begin position="199"/>
        <end position="215"/>
    </location>
</feature>
<dbReference type="RefSeq" id="WP_203843576.1">
    <property type="nucleotide sequence ID" value="NZ_BAAATV010000016.1"/>
</dbReference>
<feature type="compositionally biased region" description="Low complexity" evidence="1">
    <location>
        <begin position="1"/>
        <end position="54"/>
    </location>
</feature>
<evidence type="ECO:0000256" key="1">
    <source>
        <dbReference type="SAM" id="MobiDB-lite"/>
    </source>
</evidence>
<evidence type="ECO:0000313" key="3">
    <source>
        <dbReference type="Proteomes" id="UP000603200"/>
    </source>
</evidence>
<accession>A0ABQ4A740</accession>
<keyword evidence="3" id="KW-1185">Reference proteome</keyword>
<sequence>MTYPDQWGQQPQQQGGWGQQPPAQQQGGWGQSAQPQSWGGQPQGWAPPAQQAAPPAAPAPQRPAPPPPSPDELMSGGYKGAKFPDGQYGTVVGGLIIEAPSTVQQRDFESGQLRFYDDGNPMWQIVVPVQAQPAGDEDDGIRAFYLKTQMKKAVQDAVRSTGAQRLEVGGVLHVRYVRDEPNGRGRGKDKKIYEARYQPPAPGVPAAPAGPPPSAAPAAPMSAVTANLPSGQQLPPGQFTDEPPF</sequence>
<reference evidence="2 3" key="1">
    <citation type="submission" date="2021-01" db="EMBL/GenBank/DDBJ databases">
        <title>Whole genome shotgun sequence of Actinoplanes humidus NBRC 14915.</title>
        <authorList>
            <person name="Komaki H."/>
            <person name="Tamura T."/>
        </authorList>
    </citation>
    <scope>NUCLEOTIDE SEQUENCE [LARGE SCALE GENOMIC DNA]</scope>
    <source>
        <strain evidence="2 3">NBRC 14915</strain>
    </source>
</reference>
<organism evidence="2 3">
    <name type="scientific">Winogradskya humida</name>
    <dbReference type="NCBI Taxonomy" id="113566"/>
    <lineage>
        <taxon>Bacteria</taxon>
        <taxon>Bacillati</taxon>
        <taxon>Actinomycetota</taxon>
        <taxon>Actinomycetes</taxon>
        <taxon>Micromonosporales</taxon>
        <taxon>Micromonosporaceae</taxon>
        <taxon>Winogradskya</taxon>
    </lineage>
</organism>
<feature type="compositionally biased region" description="Pro residues" evidence="1">
    <location>
        <begin position="55"/>
        <end position="70"/>
    </location>
</feature>
<protein>
    <recommendedName>
        <fullName evidence="4">Single-stranded DNA-binding protein</fullName>
    </recommendedName>
</protein>
<dbReference type="Proteomes" id="UP000603200">
    <property type="component" value="Unassembled WGS sequence"/>
</dbReference>
<proteinExistence type="predicted"/>
<feature type="region of interest" description="Disordered" evidence="1">
    <location>
        <begin position="1"/>
        <end position="81"/>
    </location>
</feature>
<evidence type="ECO:0000313" key="2">
    <source>
        <dbReference type="EMBL" id="GIE26675.1"/>
    </source>
</evidence>
<dbReference type="EMBL" id="BOMN01000149">
    <property type="protein sequence ID" value="GIE26675.1"/>
    <property type="molecule type" value="Genomic_DNA"/>
</dbReference>